<organism evidence="16 17">
    <name type="scientific">Arabidopsis thaliana</name>
    <name type="common">Mouse-ear cress</name>
    <dbReference type="NCBI Taxonomy" id="3702"/>
    <lineage>
        <taxon>Eukaryota</taxon>
        <taxon>Viridiplantae</taxon>
        <taxon>Streptophyta</taxon>
        <taxon>Embryophyta</taxon>
        <taxon>Tracheophyta</taxon>
        <taxon>Spermatophyta</taxon>
        <taxon>Magnoliopsida</taxon>
        <taxon>eudicotyledons</taxon>
        <taxon>Gunneridae</taxon>
        <taxon>Pentapetalae</taxon>
        <taxon>rosids</taxon>
        <taxon>malvids</taxon>
        <taxon>Brassicales</taxon>
        <taxon>Brassicaceae</taxon>
        <taxon>Camelineae</taxon>
        <taxon>Arabidopsis</taxon>
    </lineage>
</organism>
<dbReference type="InterPro" id="IPR032805">
    <property type="entry name" value="Wax_synthase_dom"/>
</dbReference>
<feature type="domain" description="Wax synthase" evidence="15">
    <location>
        <begin position="379"/>
        <end position="465"/>
    </location>
</feature>
<comment type="similarity">
    <text evidence="2">Belongs to the wax synthase family.</text>
</comment>
<feature type="transmembrane region" description="Helical" evidence="14">
    <location>
        <begin position="210"/>
        <end position="228"/>
    </location>
</feature>
<evidence type="ECO:0000256" key="9">
    <source>
        <dbReference type="ARBA" id="ARBA00023315"/>
    </source>
</evidence>
<keyword evidence="9" id="KW-0012">Acyltransferase</keyword>
<evidence type="ECO:0000256" key="7">
    <source>
        <dbReference type="ARBA" id="ARBA00023098"/>
    </source>
</evidence>
<dbReference type="GO" id="GO:0006629">
    <property type="term" value="P:lipid metabolic process"/>
    <property type="evidence" value="ECO:0007669"/>
    <property type="project" value="UniProtKB-KW"/>
</dbReference>
<dbReference type="InterPro" id="IPR044851">
    <property type="entry name" value="Wax_synthase"/>
</dbReference>
<keyword evidence="3" id="KW-0444">Lipid biosynthesis</keyword>
<dbReference type="PANTHER" id="PTHR31595:SF41">
    <property type="entry name" value="LONG-CHAIN-ALCOHOL O-FATTY-ACYLTRANSFERASE 10-RELATED"/>
    <property type="match status" value="1"/>
</dbReference>
<dbReference type="EC" id="2.3.1.75" evidence="10"/>
<feature type="transmembrane region" description="Helical" evidence="14">
    <location>
        <begin position="430"/>
        <end position="451"/>
    </location>
</feature>
<evidence type="ECO:0000256" key="10">
    <source>
        <dbReference type="ARBA" id="ARBA00024388"/>
    </source>
</evidence>
<evidence type="ECO:0000256" key="8">
    <source>
        <dbReference type="ARBA" id="ARBA00023136"/>
    </source>
</evidence>
<evidence type="ECO:0000256" key="5">
    <source>
        <dbReference type="ARBA" id="ARBA00022692"/>
    </source>
</evidence>
<keyword evidence="4" id="KW-0808">Transferase</keyword>
<comment type="subcellular location">
    <subcellularLocation>
        <location evidence="1">Membrane</location>
        <topology evidence="1">Multi-pass membrane protein</topology>
    </subcellularLocation>
</comment>
<evidence type="ECO:0000259" key="15">
    <source>
        <dbReference type="Pfam" id="PF13813"/>
    </source>
</evidence>
<dbReference type="GO" id="GO:0047196">
    <property type="term" value="F:long-chain-alcohol O-fatty-acyltransferase activity"/>
    <property type="evidence" value="ECO:0007669"/>
    <property type="project" value="UniProtKB-EC"/>
</dbReference>
<evidence type="ECO:0000256" key="6">
    <source>
        <dbReference type="ARBA" id="ARBA00022989"/>
    </source>
</evidence>
<comment type="caution">
    <text evidence="16">The sequence shown here is derived from an EMBL/GenBank/DDBJ whole genome shotgun (WGS) entry which is preliminary data.</text>
</comment>
<accession>A0A178WEF6</accession>
<feature type="coiled-coil region" evidence="13">
    <location>
        <begin position="180"/>
        <end position="214"/>
    </location>
</feature>
<evidence type="ECO:0000256" key="1">
    <source>
        <dbReference type="ARBA" id="ARBA00004141"/>
    </source>
</evidence>
<evidence type="ECO:0000256" key="12">
    <source>
        <dbReference type="ARBA" id="ARBA00047604"/>
    </source>
</evidence>
<dbReference type="GO" id="GO:0016020">
    <property type="term" value="C:membrane"/>
    <property type="evidence" value="ECO:0007669"/>
    <property type="project" value="UniProtKB-SubCell"/>
</dbReference>
<evidence type="ECO:0000256" key="2">
    <source>
        <dbReference type="ARBA" id="ARBA00007282"/>
    </source>
</evidence>
<gene>
    <name evidence="16" type="ordered locus">AXX17_At1g35460</name>
</gene>
<evidence type="ECO:0000313" key="17">
    <source>
        <dbReference type="Proteomes" id="UP000078284"/>
    </source>
</evidence>
<dbReference type="Pfam" id="PF13813">
    <property type="entry name" value="MBOAT_2"/>
    <property type="match status" value="1"/>
</dbReference>
<proteinExistence type="inferred from homology"/>
<feature type="transmembrane region" description="Helical" evidence="14">
    <location>
        <begin position="317"/>
        <end position="335"/>
    </location>
</feature>
<evidence type="ECO:0000313" key="16">
    <source>
        <dbReference type="EMBL" id="OAP15743.1"/>
    </source>
</evidence>
<feature type="transmembrane region" description="Helical" evidence="14">
    <location>
        <begin position="489"/>
        <end position="510"/>
    </location>
</feature>
<sequence>MDPLKIENAANITVCRLRHDFDQKEDFRSEHFKDSPVLVLYPLDERKLLRSTHTSSSHPLVWCNNGENKDKYCKRESRCRVCSYLLDDDIGYYFLREDLGQNERIFFHKECIEPITNNPYHRKHPLQVLVDENYGGYSCVKGCYYVSHSRCALRKDVWDGKELEEEPDEIYKDLLPFKEIAGLKLNYLRLLQKLSKAKENNTKMEEELKSFVKVWGSAIISVSYCYYIPSKIKRGVHRLLSVLPVCVLFLVLPLFFVFTIFSSTTAFCLSILANFKLILFAFDKGPLLPLPTNLFRFICFTCLPIKLQKKPNSQNHLPKWVFFSKAAIFGVLLNVHNYKSLLPPILLLGLYPLHLYLVLDVLLTIVNALLTIILGCDLEPHFNEPYLATSLQDFWGHRWNLMVSAIYRPGVYSPVRSVCQHQMRSDWARFMGCMTTFFVSGLIHELVYFYINREKPTLEVTWFFVLHGVCTAMEIAVKRKMQWSLSPMLSRLITVGFLVVTGYLLFFGQIERSNMLERRANEASLFIDFVKRKVFNYTVS</sequence>
<feature type="transmembrane region" description="Helical" evidence="14">
    <location>
        <begin position="355"/>
        <end position="376"/>
    </location>
</feature>
<comment type="function">
    <text evidence="11">Catalyzes the final step in the synthesis of long-chain linear esters (waxes).</text>
</comment>
<feature type="transmembrane region" description="Helical" evidence="14">
    <location>
        <begin position="240"/>
        <end position="273"/>
    </location>
</feature>
<dbReference type="EMBL" id="LUHQ01000001">
    <property type="protein sequence ID" value="OAP15743.1"/>
    <property type="molecule type" value="Genomic_DNA"/>
</dbReference>
<protein>
    <recommendedName>
        <fullName evidence="10">long-chain-alcohol O-fatty-acyltransferase</fullName>
        <ecNumber evidence="10">2.3.1.75</ecNumber>
    </recommendedName>
</protein>
<reference evidence="17" key="1">
    <citation type="journal article" date="2016" name="Proc. Natl. Acad. Sci. U.S.A.">
        <title>Chromosome-level assembly of Arabidopsis thaliana Ler reveals the extent of translocation and inversion polymorphisms.</title>
        <authorList>
            <person name="Zapata L."/>
            <person name="Ding J."/>
            <person name="Willing E.M."/>
            <person name="Hartwig B."/>
            <person name="Bezdan D."/>
            <person name="Jiao W.B."/>
            <person name="Patel V."/>
            <person name="Velikkakam James G."/>
            <person name="Koornneef M."/>
            <person name="Ossowski S."/>
            <person name="Schneeberger K."/>
        </authorList>
    </citation>
    <scope>NUCLEOTIDE SEQUENCE [LARGE SCALE GENOMIC DNA]</scope>
    <source>
        <strain evidence="17">cv. Landsberg erecta</strain>
    </source>
</reference>
<evidence type="ECO:0000256" key="3">
    <source>
        <dbReference type="ARBA" id="ARBA00022516"/>
    </source>
</evidence>
<evidence type="ECO:0000256" key="14">
    <source>
        <dbReference type="SAM" id="Phobius"/>
    </source>
</evidence>
<evidence type="ECO:0000256" key="11">
    <source>
        <dbReference type="ARBA" id="ARBA00037275"/>
    </source>
</evidence>
<dbReference type="Proteomes" id="UP000078284">
    <property type="component" value="Chromosome 1"/>
</dbReference>
<keyword evidence="7" id="KW-0443">Lipid metabolism</keyword>
<keyword evidence="8 14" id="KW-0472">Membrane</keyword>
<keyword evidence="5 14" id="KW-0812">Transmembrane</keyword>
<keyword evidence="6 14" id="KW-1133">Transmembrane helix</keyword>
<name>A0A178WEF6_ARATH</name>
<comment type="catalytic activity">
    <reaction evidence="12">
        <text>a long chain fatty alcohol + a fatty acyl-CoA = a long-chain alcohol wax ester + CoA</text>
        <dbReference type="Rhea" id="RHEA:38443"/>
        <dbReference type="ChEBI" id="CHEBI:17135"/>
        <dbReference type="ChEBI" id="CHEBI:57287"/>
        <dbReference type="ChEBI" id="CHEBI:77636"/>
        <dbReference type="ChEBI" id="CHEBI:235323"/>
        <dbReference type="EC" id="2.3.1.75"/>
    </reaction>
</comment>
<dbReference type="PANTHER" id="PTHR31595">
    <property type="entry name" value="LONG-CHAIN-ALCOHOL O-FATTY-ACYLTRANSFERASE 3-RELATED"/>
    <property type="match status" value="1"/>
</dbReference>
<evidence type="ECO:0000256" key="4">
    <source>
        <dbReference type="ARBA" id="ARBA00022679"/>
    </source>
</evidence>
<dbReference type="AlphaFoldDB" id="A0A178WEF6"/>
<evidence type="ECO:0000256" key="13">
    <source>
        <dbReference type="SAM" id="Coils"/>
    </source>
</evidence>
<feature type="transmembrane region" description="Helical" evidence="14">
    <location>
        <begin position="285"/>
        <end position="305"/>
    </location>
</feature>
<dbReference type="ExpressionAtlas" id="A0A178WEF6">
    <property type="expression patterns" value="baseline and differential"/>
</dbReference>
<keyword evidence="13" id="KW-0175">Coiled coil</keyword>